<comment type="caution">
    <text evidence="2">The sequence shown here is derived from an EMBL/GenBank/DDBJ whole genome shotgun (WGS) entry which is preliminary data.</text>
</comment>
<dbReference type="InterPro" id="IPR003033">
    <property type="entry name" value="SCP2_sterol-bd_dom"/>
</dbReference>
<sequence>MKIPPMVSAPLHFVPIPLIERVTRIVFSKVLSEHPDLFARLGTYREKRFAFRPTDLPVAFVVDPSRPSLSVLRKSDDAKADCTVEAKIVHLLSLLEGRCDADALFFAREITVTGDMEAMLALRNALDDSLIDLPTELGKLAGPFASLVSKAAAGVRGRVLPQEQHRWN</sequence>
<evidence type="ECO:0000259" key="1">
    <source>
        <dbReference type="Pfam" id="PF02036"/>
    </source>
</evidence>
<evidence type="ECO:0000313" key="3">
    <source>
        <dbReference type="Proteomes" id="UP000606921"/>
    </source>
</evidence>
<protein>
    <submittedName>
        <fullName evidence="2">SCP2 domain-containing protein</fullName>
    </submittedName>
</protein>
<dbReference type="InterPro" id="IPR036527">
    <property type="entry name" value="SCP2_sterol-bd_dom_sf"/>
</dbReference>
<dbReference type="Pfam" id="PF02036">
    <property type="entry name" value="SCP2"/>
    <property type="match status" value="1"/>
</dbReference>
<organism evidence="2 3">
    <name type="scientific">Pseudorhizobium endolithicum</name>
    <dbReference type="NCBI Taxonomy" id="1191678"/>
    <lineage>
        <taxon>Bacteria</taxon>
        <taxon>Pseudomonadati</taxon>
        <taxon>Pseudomonadota</taxon>
        <taxon>Alphaproteobacteria</taxon>
        <taxon>Hyphomicrobiales</taxon>
        <taxon>Rhizobiaceae</taxon>
        <taxon>Rhizobium/Agrobacterium group</taxon>
        <taxon>Pseudorhizobium</taxon>
    </lineage>
</organism>
<dbReference type="Proteomes" id="UP000606921">
    <property type="component" value="Unassembled WGS sequence"/>
</dbReference>
<proteinExistence type="predicted"/>
<dbReference type="SUPFAM" id="SSF55718">
    <property type="entry name" value="SCP-like"/>
    <property type="match status" value="1"/>
</dbReference>
<dbReference type="RefSeq" id="WP_142519520.1">
    <property type="nucleotide sequence ID" value="NZ_CABFWF030000012.1"/>
</dbReference>
<gene>
    <name evidence="2" type="ORF">REJC140_00639</name>
</gene>
<keyword evidence="3" id="KW-1185">Reference proteome</keyword>
<feature type="domain" description="SCP2" evidence="1">
    <location>
        <begin position="31"/>
        <end position="127"/>
    </location>
</feature>
<dbReference type="Gene3D" id="3.30.1050.10">
    <property type="entry name" value="SCP2 sterol-binding domain"/>
    <property type="match status" value="1"/>
</dbReference>
<accession>A0ABM8PMV0</accession>
<reference evidence="2 3" key="1">
    <citation type="submission" date="2020-11" db="EMBL/GenBank/DDBJ databases">
        <authorList>
            <person name="Lassalle F."/>
        </authorList>
    </citation>
    <scope>NUCLEOTIDE SEQUENCE [LARGE SCALE GENOMIC DNA]</scope>
    <source>
        <strain evidence="2 3">JC140</strain>
    </source>
</reference>
<dbReference type="EMBL" id="CABFWF030000012">
    <property type="protein sequence ID" value="CAD7038558.1"/>
    <property type="molecule type" value="Genomic_DNA"/>
</dbReference>
<name>A0ABM8PMV0_9HYPH</name>
<evidence type="ECO:0000313" key="2">
    <source>
        <dbReference type="EMBL" id="CAD7038558.1"/>
    </source>
</evidence>